<dbReference type="PROSITE" id="PS00195">
    <property type="entry name" value="GLUTAREDOXIN_1"/>
    <property type="match status" value="1"/>
</dbReference>
<dbReference type="RefSeq" id="XP_015516161.1">
    <property type="nucleotide sequence ID" value="XM_015660675.2"/>
</dbReference>
<dbReference type="SUPFAM" id="SSF47616">
    <property type="entry name" value="GST C-terminal domain-like"/>
    <property type="match status" value="1"/>
</dbReference>
<evidence type="ECO:0000313" key="6">
    <source>
        <dbReference type="RefSeq" id="XP_015516161.1"/>
    </source>
</evidence>
<dbReference type="Proteomes" id="UP000829291">
    <property type="component" value="Chromosome 2"/>
</dbReference>
<dbReference type="Pfam" id="PF00462">
    <property type="entry name" value="Glutaredoxin"/>
    <property type="match status" value="1"/>
</dbReference>
<dbReference type="InterPro" id="IPR011767">
    <property type="entry name" value="GLR_AS"/>
</dbReference>
<organism evidence="6">
    <name type="scientific">Neodiprion lecontei</name>
    <name type="common">Redheaded pine sawfly</name>
    <dbReference type="NCBI Taxonomy" id="441921"/>
    <lineage>
        <taxon>Eukaryota</taxon>
        <taxon>Metazoa</taxon>
        <taxon>Ecdysozoa</taxon>
        <taxon>Arthropoda</taxon>
        <taxon>Hexapoda</taxon>
        <taxon>Insecta</taxon>
        <taxon>Pterygota</taxon>
        <taxon>Neoptera</taxon>
        <taxon>Endopterygota</taxon>
        <taxon>Hymenoptera</taxon>
        <taxon>Tenthredinoidea</taxon>
        <taxon>Diprionidae</taxon>
        <taxon>Diprioninae</taxon>
        <taxon>Neodiprion</taxon>
    </lineage>
</organism>
<dbReference type="InterPro" id="IPR036282">
    <property type="entry name" value="Glutathione-S-Trfase_C_sf"/>
</dbReference>
<evidence type="ECO:0000256" key="3">
    <source>
        <dbReference type="ARBA" id="ARBA00023098"/>
    </source>
</evidence>
<dbReference type="Gene3D" id="1.20.1050.10">
    <property type="match status" value="1"/>
</dbReference>
<dbReference type="SFLD" id="SFLDG01182">
    <property type="entry name" value="Prostaglandin_E_synthase_like"/>
    <property type="match status" value="1"/>
</dbReference>
<dbReference type="CTD" id="39856"/>
<dbReference type="SFLD" id="SFLDS00019">
    <property type="entry name" value="Glutathione_Transferase_(cytos"/>
    <property type="match status" value="1"/>
</dbReference>
<dbReference type="InterPro" id="IPR034335">
    <property type="entry name" value="PGES2_C"/>
</dbReference>
<accession>A0A6J0BN88</accession>
<gene>
    <name evidence="6" type="primary">LOC107221623</name>
</gene>
<comment type="similarity">
    <text evidence="2">Belongs to the GST superfamily.</text>
</comment>
<dbReference type="InterPro" id="IPR036249">
    <property type="entry name" value="Thioredoxin-like_sf"/>
</dbReference>
<dbReference type="InterPro" id="IPR034334">
    <property type="entry name" value="PGES2"/>
</dbReference>
<dbReference type="InParanoid" id="A0A6J0BN88"/>
<dbReference type="InterPro" id="IPR040079">
    <property type="entry name" value="Glutathione_S-Trfase"/>
</dbReference>
<dbReference type="FunCoup" id="A0A6J0BN88">
    <property type="interactions" value="1402"/>
</dbReference>
<dbReference type="Gene3D" id="6.20.200.30">
    <property type="match status" value="1"/>
</dbReference>
<dbReference type="PANTHER" id="PTHR12782">
    <property type="entry name" value="MICROSOMAL PROSTAGLANDIN E SYNTHASE-2"/>
    <property type="match status" value="1"/>
</dbReference>
<dbReference type="GeneID" id="107221623"/>
<proteinExistence type="inferred from homology"/>
<sequence length="391" mass="45558">MSVIYKVSRFLLRNQSQNKNVHYKMYVTRLFQTATHQAKPPSVVKMSLIGASVGVVLGAGYSFNKINKDRKNIANEGTQTEIETLKSIPDIKPSRKVIYPGDNSGLKLTLFQYQTCPFCCKVRVFLDYHGISYDVVEVDPVLRNEIKWSTYRKVPIVLAKVDGGYQPLIDSTMIISVLGTILEDKYKKIEDIVKYYPKMFCRDAKGTFKEEIVNKYFLMYQNNLPKEKSMNYIVEERKWRKWADDVLVHVLSPNVYRTTTEARQAFNWFSDVGRWEEYFPMWERLLMINVGAYAMWLISKRLKKRHSLKDDVRQSLYDEVNHWLNGISVKGTQFMGGSDPDFSDLAVYGILKSIEGCEAFRDLLDHTKVGVWFNAMREKIDSNHGRQYVKY</sequence>
<keyword evidence="3" id="KW-0443">Lipid metabolism</keyword>
<dbReference type="SUPFAM" id="SSF52833">
    <property type="entry name" value="Thioredoxin-like"/>
    <property type="match status" value="1"/>
</dbReference>
<dbReference type="SFLD" id="SFLDG01203">
    <property type="entry name" value="Prostaglandin_E_synthase_like1"/>
    <property type="match status" value="1"/>
</dbReference>
<feature type="domain" description="Glutaredoxin" evidence="4">
    <location>
        <begin position="109"/>
        <end position="158"/>
    </location>
</feature>
<evidence type="ECO:0000313" key="5">
    <source>
        <dbReference type="Proteomes" id="UP000829291"/>
    </source>
</evidence>
<comment type="function">
    <text evidence="1">Has a glutathione-disulfide oxidoreductase activity in the presence of NADPH and glutathione reductase. Reduces low molecular weight disulfides and proteins.</text>
</comment>
<evidence type="ECO:0000256" key="2">
    <source>
        <dbReference type="ARBA" id="ARBA00007409"/>
    </source>
</evidence>
<dbReference type="PANTHER" id="PTHR12782:SF5">
    <property type="entry name" value="PROSTAGLANDIN E SYNTHASE 2"/>
    <property type="match status" value="1"/>
</dbReference>
<reference evidence="6" key="1">
    <citation type="submission" date="2025-08" db="UniProtKB">
        <authorList>
            <consortium name="RefSeq"/>
        </authorList>
    </citation>
    <scope>IDENTIFICATION</scope>
    <source>
        <tissue evidence="6">Thorax and Abdomen</tissue>
    </source>
</reference>
<evidence type="ECO:0000256" key="1">
    <source>
        <dbReference type="ARBA" id="ARBA00002549"/>
    </source>
</evidence>
<dbReference type="UniPathway" id="UPA00662"/>
<dbReference type="GO" id="GO:0005739">
    <property type="term" value="C:mitochondrion"/>
    <property type="evidence" value="ECO:0007669"/>
    <property type="project" value="TreeGrafter"/>
</dbReference>
<dbReference type="GO" id="GO:0001516">
    <property type="term" value="P:prostaglandin biosynthetic process"/>
    <property type="evidence" value="ECO:0007669"/>
    <property type="project" value="UniProtKB-UniPathway"/>
</dbReference>
<dbReference type="Gene3D" id="3.40.30.10">
    <property type="entry name" value="Glutaredoxin"/>
    <property type="match status" value="1"/>
</dbReference>
<dbReference type="CDD" id="cd03197">
    <property type="entry name" value="GST_C_mPGES2"/>
    <property type="match status" value="1"/>
</dbReference>
<evidence type="ECO:0000259" key="4">
    <source>
        <dbReference type="Pfam" id="PF00462"/>
    </source>
</evidence>
<dbReference type="GO" id="GO:0050220">
    <property type="term" value="F:prostaglandin-E synthase activity"/>
    <property type="evidence" value="ECO:0007669"/>
    <property type="project" value="InterPro"/>
</dbReference>
<keyword evidence="5" id="KW-1185">Reference proteome</keyword>
<dbReference type="KEGG" id="nlo:107221623"/>
<protein>
    <submittedName>
        <fullName evidence="6">Prostaglandin E synthase 2</fullName>
    </submittedName>
</protein>
<dbReference type="OrthoDB" id="423541at2759"/>
<name>A0A6J0BN88_NEOLC</name>
<dbReference type="InterPro" id="IPR002109">
    <property type="entry name" value="Glutaredoxin"/>
</dbReference>
<dbReference type="PROSITE" id="PS51354">
    <property type="entry name" value="GLUTAREDOXIN_2"/>
    <property type="match status" value="1"/>
</dbReference>
<dbReference type="AlphaFoldDB" id="A0A6J0BN88"/>